<dbReference type="PANTHER" id="PTHR10166:SF66">
    <property type="entry name" value="VWFA AND CACHE DOMAIN-CONTAINING PROTEIN CG16868"/>
    <property type="match status" value="1"/>
</dbReference>
<dbReference type="PROSITE" id="PS50234">
    <property type="entry name" value="VWFA"/>
    <property type="match status" value="1"/>
</dbReference>
<dbReference type="GO" id="GO:0005891">
    <property type="term" value="C:voltage-gated calcium channel complex"/>
    <property type="evidence" value="ECO:0007669"/>
    <property type="project" value="TreeGrafter"/>
</dbReference>
<keyword evidence="1" id="KW-0812">Transmembrane</keyword>
<dbReference type="SUPFAM" id="SSF53300">
    <property type="entry name" value="vWA-like"/>
    <property type="match status" value="1"/>
</dbReference>
<dbReference type="InterPro" id="IPR002035">
    <property type="entry name" value="VWF_A"/>
</dbReference>
<dbReference type="Proteomes" id="UP000005408">
    <property type="component" value="Unassembled WGS sequence"/>
</dbReference>
<dbReference type="OMA" id="HARFKSK"/>
<accession>A0A8W8NJI7</accession>
<dbReference type="AlphaFoldDB" id="A0A8W8NJI7"/>
<dbReference type="Gene3D" id="3.30.450.20">
    <property type="entry name" value="PAS domain"/>
    <property type="match status" value="2"/>
</dbReference>
<protein>
    <recommendedName>
        <fullName evidence="2">VWFA domain-containing protein</fullName>
    </recommendedName>
</protein>
<sequence>MRDTLGANELQAHIEHLHFTFHPLDGKKVLKEVTRSINTRVTENNNALNLLKQAAESTFADSFANHTVKTSKVCQKDLNGKATPTVACFWGPNQHSAKPMVPPFTITNAMNENKRVQHVKRQLIATEEGQLFSSPPVKDYPRFYQQFRKVYISAISPVPKDIVIVIDRSGSMARLHGNRSLLQITIDAVTSLLDTLNENDRVGVIVFDTGTVVPGVSIRKCVGTKLVKASIENIRFYQNIIQQIQTGARCNYELALRDAFQFFRNSNYSFRGEKREQVIMFLSDGLPTIGGDPVKVIAEENKILKNKVAVFTYAIGQSWNLTSLSVLRNMAWQVYSYPEYGEIKKGTFKHVVDPTKLKDEIGFYYREFVSKENDVATIIFKQYKHLQKAYMPYMFVCKQLHDTNYTVFGVTCLEISLTSFLREPVIFYNEQHSYAFMIDGKGRTILHSSLSKASSLEADEEFTRIEFFERDKGPVVESMKRGEVGQTFTYTTNAFSKGETSLSQKINVYWEPILHTNFSLCVVIADRDGTITYNITPSTQERFHYHRGDATTDNRKACSHFNRQAVKEFSTVSLTPAAFIDPELYWGSDDNPRLRPSILDSVFITYFAEELWLNFHQHSSDTIWRFIGTIDGVLRVYPGIQIPDHYDHTQQPWFQKALASRDEVIVTGPYLDQWGSGHVITISKAIVKTITKNNSFVVGVMAIDISITHFHQLLTDSYPICKEFSTSCFVLDDTGYIAMHDDFVYVSTKVPTVEGVHITQKNPAIANHLLKNNIMTRRACLDILAKKTHYSFMVSRSHHRGEINYSEEHYKLLPVPKSNLFVVVEDQRYFNNQETCCSSTSTFTNEEQHCSKSDCPCVCFEEIPSNHCEDHLNLLSDTPLCPSSSSQTAIELPHETDRALQLCFDPNCTRKSMQRRECFKSAGCSWCSRAENFTPLSEEYCTSRRDCYFGIKENHPPNSNKKEKNSQHAPDDRNRLPILLLAGLFCGVLVMTVVVVIILLMLKRKRKNMNSKHIPANLPVRPAENGYVVARVYPDGRPAAYFSRSQFGTVVYHHNFVFENST</sequence>
<dbReference type="PANTHER" id="PTHR10166">
    <property type="entry name" value="VOLTAGE-DEPENDENT CALCIUM CHANNEL SUBUNIT ALPHA-2/DELTA-RELATED"/>
    <property type="match status" value="1"/>
</dbReference>
<feature type="transmembrane region" description="Helical" evidence="1">
    <location>
        <begin position="978"/>
        <end position="1002"/>
    </location>
</feature>
<dbReference type="InterPro" id="IPR029151">
    <property type="entry name" value="Sensor-like_sf"/>
</dbReference>
<dbReference type="InterPro" id="IPR036465">
    <property type="entry name" value="vWFA_dom_sf"/>
</dbReference>
<dbReference type="Gene3D" id="3.40.50.410">
    <property type="entry name" value="von Willebrand factor, type A domain"/>
    <property type="match status" value="1"/>
</dbReference>
<evidence type="ECO:0000259" key="2">
    <source>
        <dbReference type="PROSITE" id="PS50234"/>
    </source>
</evidence>
<dbReference type="SMART" id="SM00327">
    <property type="entry name" value="VWA"/>
    <property type="match status" value="1"/>
</dbReference>
<reference evidence="3" key="1">
    <citation type="submission" date="2022-08" db="UniProtKB">
        <authorList>
            <consortium name="EnsemblMetazoa"/>
        </authorList>
    </citation>
    <scope>IDENTIFICATION</scope>
    <source>
        <strain evidence="3">05x7-T-G4-1.051#20</strain>
    </source>
</reference>
<dbReference type="CDD" id="cd12913">
    <property type="entry name" value="PDC1_MCP_like"/>
    <property type="match status" value="1"/>
</dbReference>
<organism evidence="3 4">
    <name type="scientific">Magallana gigas</name>
    <name type="common">Pacific oyster</name>
    <name type="synonym">Crassostrea gigas</name>
    <dbReference type="NCBI Taxonomy" id="29159"/>
    <lineage>
        <taxon>Eukaryota</taxon>
        <taxon>Metazoa</taxon>
        <taxon>Spiralia</taxon>
        <taxon>Lophotrochozoa</taxon>
        <taxon>Mollusca</taxon>
        <taxon>Bivalvia</taxon>
        <taxon>Autobranchia</taxon>
        <taxon>Pteriomorphia</taxon>
        <taxon>Ostreida</taxon>
        <taxon>Ostreoidea</taxon>
        <taxon>Ostreidae</taxon>
        <taxon>Magallana</taxon>
    </lineage>
</organism>
<evidence type="ECO:0000313" key="3">
    <source>
        <dbReference type="EnsemblMetazoa" id="G6060.1:cds"/>
    </source>
</evidence>
<keyword evidence="1" id="KW-1133">Transmembrane helix</keyword>
<dbReference type="GO" id="GO:0005245">
    <property type="term" value="F:voltage-gated calcium channel activity"/>
    <property type="evidence" value="ECO:0007669"/>
    <property type="project" value="TreeGrafter"/>
</dbReference>
<proteinExistence type="predicted"/>
<keyword evidence="1" id="KW-0472">Membrane</keyword>
<feature type="domain" description="VWFA" evidence="2">
    <location>
        <begin position="161"/>
        <end position="351"/>
    </location>
</feature>
<dbReference type="EnsemblMetazoa" id="G6060.1">
    <property type="protein sequence ID" value="G6060.1:cds"/>
    <property type="gene ID" value="G6060"/>
</dbReference>
<name>A0A8W8NJI7_MAGGI</name>
<dbReference type="SUPFAM" id="SSF103190">
    <property type="entry name" value="Sensory domain-like"/>
    <property type="match status" value="1"/>
</dbReference>
<keyword evidence="4" id="KW-1185">Reference proteome</keyword>
<dbReference type="Pfam" id="PF13519">
    <property type="entry name" value="VWA_2"/>
    <property type="match status" value="1"/>
</dbReference>
<evidence type="ECO:0000313" key="4">
    <source>
        <dbReference type="Proteomes" id="UP000005408"/>
    </source>
</evidence>
<evidence type="ECO:0000256" key="1">
    <source>
        <dbReference type="SAM" id="Phobius"/>
    </source>
</evidence>
<dbReference type="OrthoDB" id="6365798at2759"/>
<dbReference type="InterPro" id="IPR051173">
    <property type="entry name" value="Ca_channel_alpha-2/delta"/>
</dbReference>
<dbReference type="Pfam" id="PF22673">
    <property type="entry name" value="MCP-like_PDC_1"/>
    <property type="match status" value="1"/>
</dbReference>